<keyword evidence="3" id="KW-1185">Reference proteome</keyword>
<comment type="caution">
    <text evidence="2">The sequence shown here is derived from an EMBL/GenBank/DDBJ whole genome shotgun (WGS) entry which is preliminary data.</text>
</comment>
<accession>A0ABT6YG08</accession>
<dbReference type="PANTHER" id="PTHR30547">
    <property type="entry name" value="UNCHARACTERIZED PROTEIN YHCG-RELATED"/>
    <property type="match status" value="1"/>
</dbReference>
<dbReference type="PANTHER" id="PTHR30547:SF5">
    <property type="entry name" value="NUCLEASE YHCG-RELATED"/>
    <property type="match status" value="1"/>
</dbReference>
<dbReference type="RefSeq" id="WP_283346772.1">
    <property type="nucleotide sequence ID" value="NZ_JASHIF010000032.1"/>
</dbReference>
<gene>
    <name evidence="2" type="ORF">QM524_25120</name>
</gene>
<proteinExistence type="predicted"/>
<dbReference type="InterPro" id="IPR009362">
    <property type="entry name" value="YhcG_C"/>
</dbReference>
<feature type="domain" description="YhcG PDDEXK nuclease" evidence="1">
    <location>
        <begin position="3"/>
        <end position="102"/>
    </location>
</feature>
<dbReference type="EMBL" id="JASHIF010000032">
    <property type="protein sequence ID" value="MDI9862531.1"/>
    <property type="molecule type" value="Genomic_DNA"/>
</dbReference>
<name>A0ABT6YG08_9BACT</name>
<dbReference type="InterPro" id="IPR011856">
    <property type="entry name" value="tRNA_endonuc-like_dom_sf"/>
</dbReference>
<evidence type="ECO:0000259" key="1">
    <source>
        <dbReference type="Pfam" id="PF06250"/>
    </source>
</evidence>
<organism evidence="2 3">
    <name type="scientific">Flectobacillus roseus</name>
    <dbReference type="NCBI Taxonomy" id="502259"/>
    <lineage>
        <taxon>Bacteria</taxon>
        <taxon>Pseudomonadati</taxon>
        <taxon>Bacteroidota</taxon>
        <taxon>Cytophagia</taxon>
        <taxon>Cytophagales</taxon>
        <taxon>Flectobacillaceae</taxon>
        <taxon>Flectobacillus</taxon>
    </lineage>
</organism>
<feature type="non-terminal residue" evidence="2">
    <location>
        <position position="1"/>
    </location>
</feature>
<evidence type="ECO:0000313" key="2">
    <source>
        <dbReference type="EMBL" id="MDI9862531.1"/>
    </source>
</evidence>
<dbReference type="InterPro" id="IPR053148">
    <property type="entry name" value="PD-DEXK-like_domain"/>
</dbReference>
<dbReference type="Gene3D" id="3.40.1350.10">
    <property type="match status" value="1"/>
</dbReference>
<dbReference type="Pfam" id="PF06250">
    <property type="entry name" value="YhcG_C"/>
    <property type="match status" value="1"/>
</dbReference>
<sequence length="115" mass="13598">ILLEDDEFFVDLVFYNRLLQCFVIIEIKTHKLTHQDVGQLQMYVNYYDRVERLAHENPTIGILLCTDKNDTVVKFSLPENQKHIVASKYELILPTETQLKQAIETELEKYPAHEF</sequence>
<protein>
    <submittedName>
        <fullName evidence="2">PDDEXK nuclease domain-containing protein</fullName>
    </submittedName>
</protein>
<reference evidence="2 3" key="1">
    <citation type="submission" date="2023-05" db="EMBL/GenBank/DDBJ databases">
        <title>Novel species of genus Flectobacillus isolated from stream in China.</title>
        <authorList>
            <person name="Lu H."/>
        </authorList>
    </citation>
    <scope>NUCLEOTIDE SEQUENCE [LARGE SCALE GENOMIC DNA]</scope>
    <source>
        <strain evidence="2 3">KCTC 42575</strain>
    </source>
</reference>
<dbReference type="Proteomes" id="UP001236507">
    <property type="component" value="Unassembled WGS sequence"/>
</dbReference>
<evidence type="ECO:0000313" key="3">
    <source>
        <dbReference type="Proteomes" id="UP001236507"/>
    </source>
</evidence>